<dbReference type="Pfam" id="PF01584">
    <property type="entry name" value="CheW"/>
    <property type="match status" value="1"/>
</dbReference>
<accession>A0ABS4GDJ6</accession>
<comment type="subcellular location">
    <subcellularLocation>
        <location evidence="1">Cytoplasm</location>
    </subcellularLocation>
</comment>
<feature type="domain" description="CheW-like" evidence="4">
    <location>
        <begin position="21"/>
        <end position="161"/>
    </location>
</feature>
<dbReference type="InterPro" id="IPR036061">
    <property type="entry name" value="CheW-like_dom_sf"/>
</dbReference>
<dbReference type="Proteomes" id="UP001519342">
    <property type="component" value="Unassembled WGS sequence"/>
</dbReference>
<dbReference type="PROSITE" id="PS50851">
    <property type="entry name" value="CHEW"/>
    <property type="match status" value="1"/>
</dbReference>
<evidence type="ECO:0000313" key="6">
    <source>
        <dbReference type="Proteomes" id="UP001519342"/>
    </source>
</evidence>
<organism evidence="5 6">
    <name type="scientific">Sedimentibacter acidaminivorans</name>
    <dbReference type="NCBI Taxonomy" id="913099"/>
    <lineage>
        <taxon>Bacteria</taxon>
        <taxon>Bacillati</taxon>
        <taxon>Bacillota</taxon>
        <taxon>Tissierellia</taxon>
        <taxon>Sedimentibacter</taxon>
    </lineage>
</organism>
<name>A0ABS4GDJ6_9FIRM</name>
<protein>
    <recommendedName>
        <fullName evidence="2">Chemotaxis protein CheW</fullName>
    </recommendedName>
</protein>
<evidence type="ECO:0000256" key="3">
    <source>
        <dbReference type="ARBA" id="ARBA00022490"/>
    </source>
</evidence>
<dbReference type="PANTHER" id="PTHR22617">
    <property type="entry name" value="CHEMOTAXIS SENSOR HISTIDINE KINASE-RELATED"/>
    <property type="match status" value="1"/>
</dbReference>
<sequence>MRDKINNLSEENYNIEEDTLKDKYLTFFTDNQLFGIPIADVVQIVGVQEITPVPDFPNYAKGIINLRGTIIPIIDVRLRLHKEEIGYTERTCTIVTNINDVSIGFIVDAVNEVTNIEKSSISQPPKMGKDYVNTYITGVAKLGNKVVLLLNTQKMLSESELELITNIQ</sequence>
<dbReference type="Gene3D" id="2.30.30.40">
    <property type="entry name" value="SH3 Domains"/>
    <property type="match status" value="1"/>
</dbReference>
<proteinExistence type="predicted"/>
<dbReference type="Gene3D" id="2.40.50.180">
    <property type="entry name" value="CheA-289, Domain 4"/>
    <property type="match status" value="1"/>
</dbReference>
<evidence type="ECO:0000256" key="1">
    <source>
        <dbReference type="ARBA" id="ARBA00004496"/>
    </source>
</evidence>
<gene>
    <name evidence="5" type="ORF">J2Z76_001629</name>
</gene>
<keyword evidence="6" id="KW-1185">Reference proteome</keyword>
<dbReference type="PANTHER" id="PTHR22617:SF45">
    <property type="entry name" value="CHEMOTAXIS PROTEIN CHEW"/>
    <property type="match status" value="1"/>
</dbReference>
<dbReference type="EMBL" id="JAGGKS010000004">
    <property type="protein sequence ID" value="MBP1925768.1"/>
    <property type="molecule type" value="Genomic_DNA"/>
</dbReference>
<dbReference type="SMART" id="SM00260">
    <property type="entry name" value="CheW"/>
    <property type="match status" value="1"/>
</dbReference>
<comment type="caution">
    <text evidence="5">The sequence shown here is derived from an EMBL/GenBank/DDBJ whole genome shotgun (WGS) entry which is preliminary data.</text>
</comment>
<evidence type="ECO:0000259" key="4">
    <source>
        <dbReference type="PROSITE" id="PS50851"/>
    </source>
</evidence>
<keyword evidence="3" id="KW-0963">Cytoplasm</keyword>
<dbReference type="InterPro" id="IPR039315">
    <property type="entry name" value="CheW"/>
</dbReference>
<reference evidence="5 6" key="1">
    <citation type="submission" date="2021-03" db="EMBL/GenBank/DDBJ databases">
        <title>Genomic Encyclopedia of Type Strains, Phase IV (KMG-IV): sequencing the most valuable type-strain genomes for metagenomic binning, comparative biology and taxonomic classification.</title>
        <authorList>
            <person name="Goeker M."/>
        </authorList>
    </citation>
    <scope>NUCLEOTIDE SEQUENCE [LARGE SCALE GENOMIC DNA]</scope>
    <source>
        <strain evidence="5 6">DSM 24004</strain>
    </source>
</reference>
<dbReference type="SUPFAM" id="SSF50341">
    <property type="entry name" value="CheW-like"/>
    <property type="match status" value="1"/>
</dbReference>
<dbReference type="RefSeq" id="WP_209511512.1">
    <property type="nucleotide sequence ID" value="NZ_JAGGKS010000004.1"/>
</dbReference>
<dbReference type="InterPro" id="IPR002545">
    <property type="entry name" value="CheW-lke_dom"/>
</dbReference>
<evidence type="ECO:0000256" key="2">
    <source>
        <dbReference type="ARBA" id="ARBA00021483"/>
    </source>
</evidence>
<evidence type="ECO:0000313" key="5">
    <source>
        <dbReference type="EMBL" id="MBP1925768.1"/>
    </source>
</evidence>